<evidence type="ECO:0000313" key="3">
    <source>
        <dbReference type="EMBL" id="GIJ06388.1"/>
    </source>
</evidence>
<name>A0A8J4DMF8_9ACTN</name>
<keyword evidence="4" id="KW-1185">Reference proteome</keyword>
<dbReference type="InterPro" id="IPR015330">
    <property type="entry name" value="DNA_primase/pol_bifunc_N"/>
</dbReference>
<protein>
    <submittedName>
        <fullName evidence="3">DNA primase</fullName>
    </submittedName>
</protein>
<dbReference type="SUPFAM" id="SSF56747">
    <property type="entry name" value="Prim-pol domain"/>
    <property type="match status" value="1"/>
</dbReference>
<dbReference type="CDD" id="cd04859">
    <property type="entry name" value="Prim_Pol"/>
    <property type="match status" value="1"/>
</dbReference>
<dbReference type="SMART" id="SM00943">
    <property type="entry name" value="Prim-Pol"/>
    <property type="match status" value="1"/>
</dbReference>
<feature type="region of interest" description="Disordered" evidence="1">
    <location>
        <begin position="271"/>
        <end position="303"/>
    </location>
</feature>
<accession>A0A8J4DMF8</accession>
<comment type="caution">
    <text evidence="3">The sequence shown here is derived from an EMBL/GenBank/DDBJ whole genome shotgun (WGS) entry which is preliminary data.</text>
</comment>
<evidence type="ECO:0000256" key="1">
    <source>
        <dbReference type="SAM" id="MobiDB-lite"/>
    </source>
</evidence>
<proteinExistence type="predicted"/>
<dbReference type="Pfam" id="PF09250">
    <property type="entry name" value="Prim-Pol"/>
    <property type="match status" value="1"/>
</dbReference>
<organism evidence="3 4">
    <name type="scientific">Spirilliplanes yamanashiensis</name>
    <dbReference type="NCBI Taxonomy" id="42233"/>
    <lineage>
        <taxon>Bacteria</taxon>
        <taxon>Bacillati</taxon>
        <taxon>Actinomycetota</taxon>
        <taxon>Actinomycetes</taxon>
        <taxon>Micromonosporales</taxon>
        <taxon>Micromonosporaceae</taxon>
        <taxon>Spirilliplanes</taxon>
    </lineage>
</organism>
<sequence>MPFHLRAALDYARAGLPVLPIHTPTDDGGCSCREPECASPGKHPRVRRGVHAATTEPETLRRWWSRWPTANIGLRTGVKFDVCDIDDAAAWHHLTALLQRHAPHGPLAATGRGWHLWFAATGAGSRAAILGGVDWRGRDATVVVPPSLHATGVRYRWLRRPTHPPPPCPPALLAIVRRLPAMDLAPAGTVTHRGAYAAAALLAETQRVRSARPPLAGRPGNRNDSLNRAAFNLGQLVAADLLDEDTVRARLTEAALLTALPPAEIRRTLASGLTAGKRHPRVRAAGGPHETARSPATRDTGPS</sequence>
<dbReference type="Proteomes" id="UP000652013">
    <property type="component" value="Unassembled WGS sequence"/>
</dbReference>
<reference evidence="3" key="1">
    <citation type="submission" date="2021-01" db="EMBL/GenBank/DDBJ databases">
        <title>Whole genome shotgun sequence of Spirilliplanes yamanashiensis NBRC 15828.</title>
        <authorList>
            <person name="Komaki H."/>
            <person name="Tamura T."/>
        </authorList>
    </citation>
    <scope>NUCLEOTIDE SEQUENCE</scope>
    <source>
        <strain evidence="3">NBRC 15828</strain>
    </source>
</reference>
<evidence type="ECO:0000313" key="4">
    <source>
        <dbReference type="Proteomes" id="UP000652013"/>
    </source>
</evidence>
<gene>
    <name evidence="3" type="ORF">Sya03_57400</name>
</gene>
<feature type="domain" description="DNA primase/polymerase bifunctional N-terminal" evidence="2">
    <location>
        <begin position="8"/>
        <end position="172"/>
    </location>
</feature>
<dbReference type="RefSeq" id="WP_203941569.1">
    <property type="nucleotide sequence ID" value="NZ_BAAAGJ010000013.1"/>
</dbReference>
<dbReference type="AlphaFoldDB" id="A0A8J4DMF8"/>
<evidence type="ECO:0000259" key="2">
    <source>
        <dbReference type="SMART" id="SM00943"/>
    </source>
</evidence>
<dbReference type="EMBL" id="BOOY01000041">
    <property type="protein sequence ID" value="GIJ06388.1"/>
    <property type="molecule type" value="Genomic_DNA"/>
</dbReference>